<dbReference type="InterPro" id="IPR002656">
    <property type="entry name" value="Acyl_transf_3_dom"/>
</dbReference>
<evidence type="ECO:0000313" key="6">
    <source>
        <dbReference type="Proteomes" id="UP001595978"/>
    </source>
</evidence>
<comment type="caution">
    <text evidence="5">The sequence shown here is derived from an EMBL/GenBank/DDBJ whole genome shotgun (WGS) entry which is preliminary data.</text>
</comment>
<keyword evidence="6" id="KW-1185">Reference proteome</keyword>
<sequence>MVELKRIPYFDNARALLIILVVLGHMSSEFIEHDELIADVYLFIYTFHMPAFILISGYFAKKIYEQGYFKKLVKKLLIPYVIFQVFYTLYYDFIFHDDISYSLFIPRWGLWFLMSLIFWNVLLYFFGKLKYGLLMAIAISLLIGYDTEVDEFLSLSRTFFFFPFFLAGYHLKEEHFVRLKSRMNTVLGIIVAIVGFILIARYAPLDYRFWLLGKRPYEEIADTIEYSALMRLATYGVQFLATFVFLTLVPKKQSFLTSIGQSTMVIYLLHMGIVRIFHDHPIKQYIIETSQYWILFVSSLLIVYLLSRKPVVNVFQLAFAKNKK</sequence>
<dbReference type="GO" id="GO:0016746">
    <property type="term" value="F:acyltransferase activity"/>
    <property type="evidence" value="ECO:0007669"/>
    <property type="project" value="UniProtKB-KW"/>
</dbReference>
<feature type="transmembrane region" description="Helical" evidence="3">
    <location>
        <begin position="183"/>
        <end position="203"/>
    </location>
</feature>
<dbReference type="PANTHER" id="PTHR37312:SF1">
    <property type="entry name" value="MEMBRANE-BOUND ACYLTRANSFERASE YKRP-RELATED"/>
    <property type="match status" value="1"/>
</dbReference>
<dbReference type="Pfam" id="PF01757">
    <property type="entry name" value="Acyl_transf_3"/>
    <property type="match status" value="1"/>
</dbReference>
<evidence type="ECO:0000313" key="5">
    <source>
        <dbReference type="EMBL" id="MFC5542399.1"/>
    </source>
</evidence>
<keyword evidence="5" id="KW-0012">Acyltransferase</keyword>
<dbReference type="Proteomes" id="UP001595978">
    <property type="component" value="Unassembled WGS sequence"/>
</dbReference>
<reference evidence="6" key="1">
    <citation type="journal article" date="2019" name="Int. J. Syst. Evol. Microbiol.">
        <title>The Global Catalogue of Microorganisms (GCM) 10K type strain sequencing project: providing services to taxonomists for standard genome sequencing and annotation.</title>
        <authorList>
            <consortium name="The Broad Institute Genomics Platform"/>
            <consortium name="The Broad Institute Genome Sequencing Center for Infectious Disease"/>
            <person name="Wu L."/>
            <person name="Ma J."/>
        </authorList>
    </citation>
    <scope>NUCLEOTIDE SEQUENCE [LARGE SCALE GENOMIC DNA]</scope>
    <source>
        <strain evidence="6">CCUG 56331</strain>
    </source>
</reference>
<organism evidence="5 6">
    <name type="scientific">Ureibacillus suwonensis</name>
    <dbReference type="NCBI Taxonomy" id="313007"/>
    <lineage>
        <taxon>Bacteria</taxon>
        <taxon>Bacillati</taxon>
        <taxon>Bacillota</taxon>
        <taxon>Bacilli</taxon>
        <taxon>Bacillales</taxon>
        <taxon>Caryophanaceae</taxon>
        <taxon>Ureibacillus</taxon>
    </lineage>
</organism>
<gene>
    <name evidence="5" type="ORF">ACFPOH_11820</name>
</gene>
<evidence type="ECO:0000256" key="1">
    <source>
        <dbReference type="ARBA" id="ARBA00004370"/>
    </source>
</evidence>
<name>A0ABW0RCD2_9BACL</name>
<keyword evidence="3" id="KW-0472">Membrane</keyword>
<dbReference type="RefSeq" id="WP_390309812.1">
    <property type="nucleotide sequence ID" value="NZ_JBHSNQ010000155.1"/>
</dbReference>
<keyword evidence="5" id="KW-0808">Transferase</keyword>
<accession>A0ABW0RCD2</accession>
<feature type="transmembrane region" description="Helical" evidence="3">
    <location>
        <begin position="290"/>
        <end position="307"/>
    </location>
</feature>
<feature type="transmembrane region" description="Helical" evidence="3">
    <location>
        <begin position="110"/>
        <end position="126"/>
    </location>
</feature>
<feature type="transmembrane region" description="Helical" evidence="3">
    <location>
        <begin position="232"/>
        <end position="249"/>
    </location>
</feature>
<keyword evidence="3" id="KW-0812">Transmembrane</keyword>
<feature type="transmembrane region" description="Helical" evidence="3">
    <location>
        <begin position="256"/>
        <end position="278"/>
    </location>
</feature>
<feature type="transmembrane region" description="Helical" evidence="3">
    <location>
        <begin position="153"/>
        <end position="171"/>
    </location>
</feature>
<comment type="subcellular location">
    <subcellularLocation>
        <location evidence="1">Membrane</location>
    </subcellularLocation>
</comment>
<feature type="transmembrane region" description="Helical" evidence="3">
    <location>
        <begin position="131"/>
        <end position="147"/>
    </location>
</feature>
<protein>
    <submittedName>
        <fullName evidence="5">Acyltransferase family protein</fullName>
    </submittedName>
</protein>
<feature type="transmembrane region" description="Helical" evidence="3">
    <location>
        <begin position="72"/>
        <end position="90"/>
    </location>
</feature>
<feature type="transmembrane region" description="Helical" evidence="3">
    <location>
        <begin position="40"/>
        <end position="60"/>
    </location>
</feature>
<dbReference type="PANTHER" id="PTHR37312">
    <property type="entry name" value="MEMBRANE-BOUND ACYLTRANSFERASE YKRP-RELATED"/>
    <property type="match status" value="1"/>
</dbReference>
<evidence type="ECO:0000256" key="3">
    <source>
        <dbReference type="SAM" id="Phobius"/>
    </source>
</evidence>
<keyword evidence="3" id="KW-1133">Transmembrane helix</keyword>
<proteinExistence type="inferred from homology"/>
<feature type="transmembrane region" description="Helical" evidence="3">
    <location>
        <begin position="12"/>
        <end position="28"/>
    </location>
</feature>
<evidence type="ECO:0000256" key="2">
    <source>
        <dbReference type="ARBA" id="ARBA00007400"/>
    </source>
</evidence>
<evidence type="ECO:0000259" key="4">
    <source>
        <dbReference type="Pfam" id="PF01757"/>
    </source>
</evidence>
<dbReference type="InterPro" id="IPR052734">
    <property type="entry name" value="Nod_factor_acetyltransferase"/>
</dbReference>
<feature type="domain" description="Acyltransferase 3" evidence="4">
    <location>
        <begin position="8"/>
        <end position="308"/>
    </location>
</feature>
<dbReference type="EMBL" id="JBHSNQ010000155">
    <property type="protein sequence ID" value="MFC5542399.1"/>
    <property type="molecule type" value="Genomic_DNA"/>
</dbReference>
<comment type="similarity">
    <text evidence="2">Belongs to the acyltransferase 3 family.</text>
</comment>